<gene>
    <name evidence="2" type="ORF">GQ43DRAFT_259484</name>
</gene>
<dbReference type="OrthoDB" id="5407769at2759"/>
<sequence length="125" mass="13352">MFARVSAAVLVMFSLMGSQATAFELHMYGTKQCTGMATQEITAVEKGCSTSGAGSVQAIINNWSGDSDNKLLLATYSDKSCCHANLIETLTWTAGCTQLQGGVQSWRVLDPNEPDKGKDGDNYTC</sequence>
<dbReference type="EMBL" id="ML994401">
    <property type="protein sequence ID" value="KAF2196390.1"/>
    <property type="molecule type" value="Genomic_DNA"/>
</dbReference>
<evidence type="ECO:0000313" key="3">
    <source>
        <dbReference type="Proteomes" id="UP000799536"/>
    </source>
</evidence>
<evidence type="ECO:0000256" key="1">
    <source>
        <dbReference type="SAM" id="SignalP"/>
    </source>
</evidence>
<evidence type="ECO:0008006" key="4">
    <source>
        <dbReference type="Google" id="ProtNLM"/>
    </source>
</evidence>
<comment type="caution">
    <text evidence="2">The sequence shown here is derived from an EMBL/GenBank/DDBJ whole genome shotgun (WGS) entry which is preliminary data.</text>
</comment>
<keyword evidence="1" id="KW-0732">Signal</keyword>
<name>A0A9P4JBU0_9PLEO</name>
<protein>
    <recommendedName>
        <fullName evidence="4">Secreted protein</fullName>
    </recommendedName>
</protein>
<dbReference type="Proteomes" id="UP000799536">
    <property type="component" value="Unassembled WGS sequence"/>
</dbReference>
<accession>A0A9P4JBU0</accession>
<organism evidence="2 3">
    <name type="scientific">Delitschia confertaspora ATCC 74209</name>
    <dbReference type="NCBI Taxonomy" id="1513339"/>
    <lineage>
        <taxon>Eukaryota</taxon>
        <taxon>Fungi</taxon>
        <taxon>Dikarya</taxon>
        <taxon>Ascomycota</taxon>
        <taxon>Pezizomycotina</taxon>
        <taxon>Dothideomycetes</taxon>
        <taxon>Pleosporomycetidae</taxon>
        <taxon>Pleosporales</taxon>
        <taxon>Delitschiaceae</taxon>
        <taxon>Delitschia</taxon>
    </lineage>
</organism>
<evidence type="ECO:0000313" key="2">
    <source>
        <dbReference type="EMBL" id="KAF2196390.1"/>
    </source>
</evidence>
<reference evidence="2" key="1">
    <citation type="journal article" date="2020" name="Stud. Mycol.">
        <title>101 Dothideomycetes genomes: a test case for predicting lifestyles and emergence of pathogens.</title>
        <authorList>
            <person name="Haridas S."/>
            <person name="Albert R."/>
            <person name="Binder M."/>
            <person name="Bloem J."/>
            <person name="Labutti K."/>
            <person name="Salamov A."/>
            <person name="Andreopoulos B."/>
            <person name="Baker S."/>
            <person name="Barry K."/>
            <person name="Bills G."/>
            <person name="Bluhm B."/>
            <person name="Cannon C."/>
            <person name="Castanera R."/>
            <person name="Culley D."/>
            <person name="Daum C."/>
            <person name="Ezra D."/>
            <person name="Gonzalez J."/>
            <person name="Henrissat B."/>
            <person name="Kuo A."/>
            <person name="Liang C."/>
            <person name="Lipzen A."/>
            <person name="Lutzoni F."/>
            <person name="Magnuson J."/>
            <person name="Mondo S."/>
            <person name="Nolan M."/>
            <person name="Ohm R."/>
            <person name="Pangilinan J."/>
            <person name="Park H.-J."/>
            <person name="Ramirez L."/>
            <person name="Alfaro M."/>
            <person name="Sun H."/>
            <person name="Tritt A."/>
            <person name="Yoshinaga Y."/>
            <person name="Zwiers L.-H."/>
            <person name="Turgeon B."/>
            <person name="Goodwin S."/>
            <person name="Spatafora J."/>
            <person name="Crous P."/>
            <person name="Grigoriev I."/>
        </authorList>
    </citation>
    <scope>NUCLEOTIDE SEQUENCE</scope>
    <source>
        <strain evidence="2">ATCC 74209</strain>
    </source>
</reference>
<dbReference type="AlphaFoldDB" id="A0A9P4JBU0"/>
<feature type="chain" id="PRO_5040260110" description="Secreted protein" evidence="1">
    <location>
        <begin position="23"/>
        <end position="125"/>
    </location>
</feature>
<feature type="signal peptide" evidence="1">
    <location>
        <begin position="1"/>
        <end position="22"/>
    </location>
</feature>
<keyword evidence="3" id="KW-1185">Reference proteome</keyword>
<proteinExistence type="predicted"/>